<evidence type="ECO:0000256" key="1">
    <source>
        <dbReference type="SAM" id="MobiDB-lite"/>
    </source>
</evidence>
<feature type="compositionally biased region" description="Basic residues" evidence="1">
    <location>
        <begin position="221"/>
        <end position="232"/>
    </location>
</feature>
<name>A0A6J4H9Q3_9PSEU</name>
<accession>A0A6J4H9Q3</accession>
<feature type="compositionally biased region" description="Basic residues" evidence="1">
    <location>
        <begin position="363"/>
        <end position="380"/>
    </location>
</feature>
<gene>
    <name evidence="2" type="ORF">AVDCRST_MAG54-409</name>
</gene>
<feature type="compositionally biased region" description="Low complexity" evidence="1">
    <location>
        <begin position="353"/>
        <end position="362"/>
    </location>
</feature>
<feature type="non-terminal residue" evidence="2">
    <location>
        <position position="534"/>
    </location>
</feature>
<feature type="region of interest" description="Disordered" evidence="1">
    <location>
        <begin position="1"/>
        <end position="534"/>
    </location>
</feature>
<dbReference type="EMBL" id="CADCTH010000057">
    <property type="protein sequence ID" value="CAA9217658.1"/>
    <property type="molecule type" value="Genomic_DNA"/>
</dbReference>
<feature type="compositionally biased region" description="Basic and acidic residues" evidence="1">
    <location>
        <begin position="153"/>
        <end position="162"/>
    </location>
</feature>
<dbReference type="AlphaFoldDB" id="A0A6J4H9Q3"/>
<reference evidence="2" key="1">
    <citation type="submission" date="2020-02" db="EMBL/GenBank/DDBJ databases">
        <authorList>
            <person name="Meier V. D."/>
        </authorList>
    </citation>
    <scope>NUCLEOTIDE SEQUENCE</scope>
    <source>
        <strain evidence="2">AVDCRST_MAG54</strain>
    </source>
</reference>
<feature type="non-terminal residue" evidence="2">
    <location>
        <position position="1"/>
    </location>
</feature>
<feature type="compositionally biased region" description="Basic residues" evidence="1">
    <location>
        <begin position="437"/>
        <end position="461"/>
    </location>
</feature>
<feature type="compositionally biased region" description="Basic residues" evidence="1">
    <location>
        <begin position="198"/>
        <end position="212"/>
    </location>
</feature>
<proteinExistence type="predicted"/>
<feature type="compositionally biased region" description="Basic and acidic residues" evidence="1">
    <location>
        <begin position="469"/>
        <end position="485"/>
    </location>
</feature>
<organism evidence="2">
    <name type="scientific">uncultured Actinomycetospora sp</name>
    <dbReference type="NCBI Taxonomy" id="1135996"/>
    <lineage>
        <taxon>Bacteria</taxon>
        <taxon>Bacillati</taxon>
        <taxon>Actinomycetota</taxon>
        <taxon>Actinomycetes</taxon>
        <taxon>Pseudonocardiales</taxon>
        <taxon>Pseudonocardiaceae</taxon>
        <taxon>Actinomycetospora</taxon>
        <taxon>environmental samples</taxon>
    </lineage>
</organism>
<feature type="compositionally biased region" description="Basic residues" evidence="1">
    <location>
        <begin position="261"/>
        <end position="284"/>
    </location>
</feature>
<feature type="compositionally biased region" description="Basic residues" evidence="1">
    <location>
        <begin position="86"/>
        <end position="103"/>
    </location>
</feature>
<protein>
    <submittedName>
        <fullName evidence="2">Serine phosphatase RsbU, regulator of sigma subunit</fullName>
    </submittedName>
</protein>
<evidence type="ECO:0000313" key="2">
    <source>
        <dbReference type="EMBL" id="CAA9217658.1"/>
    </source>
</evidence>
<feature type="compositionally biased region" description="Basic and acidic residues" evidence="1">
    <location>
        <begin position="381"/>
        <end position="397"/>
    </location>
</feature>
<sequence>VRARLRDRRGPAAPDRAGHRHGAVPPRRRGPARRAARPGAGPALRRHRRRAPPGPLGDLPRGHRGPRDRGGGAPGRAHPGRQGLRGAHRRRAPSGDHRRRRPLQRPQPDPAREGHPLAGGRAADRRGRCPGRPARRHPVLADLHPGRRGAAADGRRPRRAGDPHAPLRPRPRRRLGAAAQPHARPAAEGERGGVRGALRPRRGRRPRRRLVRRVLPAVGPARRRHRRRRRPRAAGGGHHGAAAQRPARVRPRGGRPGRGARAPRRQRPALRGRRDGHRPLRHLRALAGPRVALHRGPPAADHGAPRRAVGADQRARRPARRGLGGATPPDHRHRPPARGAVLPLHRRPRRAARPVAGHGSRAAVRRGAARRRLRRRVHRRAAPDDRPDGGGRRRGDARGAPARGPGRGAAEHRRAGGPAHAVRRPRDRAPLAARGGRTARRRGRRAGGRGRGVRQRGRARLRTGGWHADGADGARRSDGGDERAGQRTVAPRPRGGPRPGHLPDPGVQRPHGRDRRGGWHDGHLPPAPDGGAAV</sequence>
<feature type="compositionally biased region" description="Basic residues" evidence="1">
    <location>
        <begin position="18"/>
        <end position="36"/>
    </location>
</feature>